<dbReference type="RefSeq" id="WP_092649301.1">
    <property type="nucleotide sequence ID" value="NZ_FOHA01000001.1"/>
</dbReference>
<dbReference type="InterPro" id="IPR003964">
    <property type="entry name" value="Carb_kinase"/>
</dbReference>
<dbReference type="FunFam" id="3.40.1160.10:FF:000007">
    <property type="entry name" value="Carbamate kinase"/>
    <property type="match status" value="1"/>
</dbReference>
<dbReference type="PANTHER" id="PTHR30409">
    <property type="entry name" value="CARBAMATE KINASE"/>
    <property type="match status" value="1"/>
</dbReference>
<dbReference type="Pfam" id="PF00696">
    <property type="entry name" value="AA_kinase"/>
    <property type="match status" value="1"/>
</dbReference>
<dbReference type="NCBIfam" id="NF009007">
    <property type="entry name" value="PRK12352.1"/>
    <property type="match status" value="1"/>
</dbReference>
<dbReference type="NCBIfam" id="TIGR00746">
    <property type="entry name" value="arcC"/>
    <property type="match status" value="1"/>
</dbReference>
<evidence type="ECO:0000259" key="10">
    <source>
        <dbReference type="Pfam" id="PF00696"/>
    </source>
</evidence>
<reference evidence="11 12" key="1">
    <citation type="submission" date="2016-10" db="EMBL/GenBank/DDBJ databases">
        <authorList>
            <person name="de Groot N.N."/>
        </authorList>
    </citation>
    <scope>NUCLEOTIDE SEQUENCE [LARGE SCALE GENOMIC DNA]</scope>
    <source>
        <strain evidence="11 12">DSM 13760</strain>
    </source>
</reference>
<protein>
    <recommendedName>
        <fullName evidence="3 8">Carbamate kinase</fullName>
    </recommendedName>
</protein>
<dbReference type="PRINTS" id="PR01469">
    <property type="entry name" value="CARBMTKINASE"/>
</dbReference>
<dbReference type="EMBL" id="FOHA01000001">
    <property type="protein sequence ID" value="SER51847.1"/>
    <property type="molecule type" value="Genomic_DNA"/>
</dbReference>
<evidence type="ECO:0000256" key="7">
    <source>
        <dbReference type="ARBA" id="ARBA00048467"/>
    </source>
</evidence>
<dbReference type="UniPathway" id="UPA00996">
    <property type="reaction ID" value="UER00366"/>
</dbReference>
<organism evidence="11 12">
    <name type="scientific">Isobaculum melis</name>
    <dbReference type="NCBI Taxonomy" id="142588"/>
    <lineage>
        <taxon>Bacteria</taxon>
        <taxon>Bacillati</taxon>
        <taxon>Bacillota</taxon>
        <taxon>Bacilli</taxon>
        <taxon>Lactobacillales</taxon>
        <taxon>Carnobacteriaceae</taxon>
        <taxon>Isobaculum</taxon>
    </lineage>
</organism>
<comment type="pathway">
    <text evidence="1">Metabolic intermediate metabolism; carbamoyl phosphate degradation; CO(2) and NH(3) from carbamoyl phosphate: step 1/1.</text>
</comment>
<evidence type="ECO:0000256" key="6">
    <source>
        <dbReference type="ARBA" id="ARBA00022777"/>
    </source>
</evidence>
<dbReference type="SUPFAM" id="SSF53633">
    <property type="entry name" value="Carbamate kinase-like"/>
    <property type="match status" value="1"/>
</dbReference>
<evidence type="ECO:0000256" key="8">
    <source>
        <dbReference type="NCBIfam" id="TIGR00746"/>
    </source>
</evidence>
<dbReference type="InterPro" id="IPR001048">
    <property type="entry name" value="Asp/Glu/Uridylate_kinase"/>
</dbReference>
<accession>A0A1H9PUE3</accession>
<feature type="domain" description="Aspartate/glutamate/uridylate kinase" evidence="10">
    <location>
        <begin position="3"/>
        <end position="293"/>
    </location>
</feature>
<dbReference type="STRING" id="142588.SAMN04488559_101146"/>
<evidence type="ECO:0000256" key="1">
    <source>
        <dbReference type="ARBA" id="ARBA00005118"/>
    </source>
</evidence>
<dbReference type="InterPro" id="IPR036393">
    <property type="entry name" value="AceGlu_kinase-like_sf"/>
</dbReference>
<dbReference type="PANTHER" id="PTHR30409:SF1">
    <property type="entry name" value="CARBAMATE KINASE-RELATED"/>
    <property type="match status" value="1"/>
</dbReference>
<evidence type="ECO:0000256" key="4">
    <source>
        <dbReference type="ARBA" id="ARBA00022503"/>
    </source>
</evidence>
<dbReference type="PIRSF" id="PIRSF000723">
    <property type="entry name" value="Carbamate_kin"/>
    <property type="match status" value="1"/>
</dbReference>
<dbReference type="GO" id="GO:0019546">
    <property type="term" value="P:L-arginine deiminase pathway"/>
    <property type="evidence" value="ECO:0007669"/>
    <property type="project" value="TreeGrafter"/>
</dbReference>
<keyword evidence="4" id="KW-0056">Arginine metabolism</keyword>
<dbReference type="AlphaFoldDB" id="A0A1H9PUE3"/>
<keyword evidence="6 9" id="KW-0418">Kinase</keyword>
<evidence type="ECO:0000256" key="5">
    <source>
        <dbReference type="ARBA" id="ARBA00022679"/>
    </source>
</evidence>
<dbReference type="Gene3D" id="3.40.1160.10">
    <property type="entry name" value="Acetylglutamate kinase-like"/>
    <property type="match status" value="1"/>
</dbReference>
<evidence type="ECO:0000256" key="2">
    <source>
        <dbReference type="ARBA" id="ARBA00011066"/>
    </source>
</evidence>
<dbReference type="GO" id="GO:0008804">
    <property type="term" value="F:carbamate kinase activity"/>
    <property type="evidence" value="ECO:0007669"/>
    <property type="project" value="UniProtKB-UniRule"/>
</dbReference>
<comment type="similarity">
    <text evidence="2 9">Belongs to the carbamate kinase family.</text>
</comment>
<dbReference type="CDD" id="cd04235">
    <property type="entry name" value="AAK_CK"/>
    <property type="match status" value="1"/>
</dbReference>
<evidence type="ECO:0000256" key="9">
    <source>
        <dbReference type="PIRNR" id="PIRNR000723"/>
    </source>
</evidence>
<proteinExistence type="inferred from homology"/>
<dbReference type="OrthoDB" id="9766717at2"/>
<sequence length="314" mass="33248">MGKRVVIALGGNAILRPNQEATYENQLKNVEMSAELIAAVKKAGHQVIVTHGNGPQVGNILRQNEEAKAFVPALPIDVCSAESQGFIGYMMEQTLKNQLTKNQLSGNVVTLLTETEVAANDPAFNEPTKPIGVFFTEAEAKALEAEKGWATGEDAGRGYRRLVPSPQPMKIHGVEAIQALLELDNIVVSTGGGGIPVVADQAGLLTGVEAVIDKDRSALRLSEQVSADVFMILTDVPNVYLNFGKPDQLKLEAVSLADANRYMAEGHFADGSMGPKMEAAIAFATGGKEAIICSLDEAVEALAGNAGTRILPNK</sequence>
<name>A0A1H9PUE3_9LACT</name>
<keyword evidence="12" id="KW-1185">Reference proteome</keyword>
<gene>
    <name evidence="11" type="ORF">SAMN04488559_101146</name>
</gene>
<comment type="catalytic activity">
    <reaction evidence="7">
        <text>hydrogencarbonate + NH4(+) + ATP = carbamoyl phosphate + ADP + H2O + H(+)</text>
        <dbReference type="Rhea" id="RHEA:10152"/>
        <dbReference type="ChEBI" id="CHEBI:15377"/>
        <dbReference type="ChEBI" id="CHEBI:15378"/>
        <dbReference type="ChEBI" id="CHEBI:17544"/>
        <dbReference type="ChEBI" id="CHEBI:28938"/>
        <dbReference type="ChEBI" id="CHEBI:30616"/>
        <dbReference type="ChEBI" id="CHEBI:58228"/>
        <dbReference type="ChEBI" id="CHEBI:456216"/>
        <dbReference type="EC" id="2.7.2.2"/>
    </reaction>
</comment>
<dbReference type="GO" id="GO:0005829">
    <property type="term" value="C:cytosol"/>
    <property type="evidence" value="ECO:0007669"/>
    <property type="project" value="TreeGrafter"/>
</dbReference>
<evidence type="ECO:0000313" key="12">
    <source>
        <dbReference type="Proteomes" id="UP000198948"/>
    </source>
</evidence>
<evidence type="ECO:0000256" key="3">
    <source>
        <dbReference type="ARBA" id="ARBA00013070"/>
    </source>
</evidence>
<evidence type="ECO:0000313" key="11">
    <source>
        <dbReference type="EMBL" id="SER51847.1"/>
    </source>
</evidence>
<dbReference type="Proteomes" id="UP000198948">
    <property type="component" value="Unassembled WGS sequence"/>
</dbReference>
<keyword evidence="5 9" id="KW-0808">Transferase</keyword>